<feature type="signal peptide" evidence="1">
    <location>
        <begin position="1"/>
        <end position="18"/>
    </location>
</feature>
<reference evidence="2 3" key="1">
    <citation type="submission" date="2019-02" db="EMBL/GenBank/DDBJ databases">
        <title>Genome sequencing of the rare red list fungi Hericium alpestre (H. flagellum).</title>
        <authorList>
            <person name="Buettner E."/>
            <person name="Kellner H."/>
        </authorList>
    </citation>
    <scope>NUCLEOTIDE SEQUENCE [LARGE SCALE GENOMIC DNA]</scope>
    <source>
        <strain evidence="2 3">DSM 108284</strain>
    </source>
</reference>
<name>A0A4Y9ZV99_9AGAM</name>
<comment type="caution">
    <text evidence="2">The sequence shown here is derived from an EMBL/GenBank/DDBJ whole genome shotgun (WGS) entry which is preliminary data.</text>
</comment>
<evidence type="ECO:0000256" key="1">
    <source>
        <dbReference type="SAM" id="SignalP"/>
    </source>
</evidence>
<keyword evidence="1" id="KW-0732">Signal</keyword>
<keyword evidence="3" id="KW-1185">Reference proteome</keyword>
<organism evidence="2 3">
    <name type="scientific">Hericium alpestre</name>
    <dbReference type="NCBI Taxonomy" id="135208"/>
    <lineage>
        <taxon>Eukaryota</taxon>
        <taxon>Fungi</taxon>
        <taxon>Dikarya</taxon>
        <taxon>Basidiomycota</taxon>
        <taxon>Agaricomycotina</taxon>
        <taxon>Agaricomycetes</taxon>
        <taxon>Russulales</taxon>
        <taxon>Hericiaceae</taxon>
        <taxon>Hericium</taxon>
    </lineage>
</organism>
<gene>
    <name evidence="2" type="ORF">EWM64_g5517</name>
</gene>
<accession>A0A4Y9ZV99</accession>
<evidence type="ECO:0008006" key="4">
    <source>
        <dbReference type="Google" id="ProtNLM"/>
    </source>
</evidence>
<evidence type="ECO:0000313" key="3">
    <source>
        <dbReference type="Proteomes" id="UP000298061"/>
    </source>
</evidence>
<dbReference type="Proteomes" id="UP000298061">
    <property type="component" value="Unassembled WGS sequence"/>
</dbReference>
<dbReference type="EMBL" id="SFCI01000669">
    <property type="protein sequence ID" value="TFY78495.1"/>
    <property type="molecule type" value="Genomic_DNA"/>
</dbReference>
<evidence type="ECO:0000313" key="2">
    <source>
        <dbReference type="EMBL" id="TFY78495.1"/>
    </source>
</evidence>
<dbReference type="AlphaFoldDB" id="A0A4Y9ZV99"/>
<protein>
    <recommendedName>
        <fullName evidence="4">Secreted protein</fullName>
    </recommendedName>
</protein>
<feature type="chain" id="PRO_5021504869" description="Secreted protein" evidence="1">
    <location>
        <begin position="19"/>
        <end position="96"/>
    </location>
</feature>
<proteinExistence type="predicted"/>
<sequence length="96" mass="10728">MSFIVILFVVYHVLFTNGLYLPEARGSLRDGIDSPPCVIDMSIPSYSAKVSSGWLTMAQTVQTNIFDVIRSVHRHVGLFVRLHSLVTLHYHAIATV</sequence>